<gene>
    <name evidence="2" type="ORF">RND81_10G041700</name>
</gene>
<feature type="region of interest" description="Disordered" evidence="1">
    <location>
        <begin position="140"/>
        <end position="170"/>
    </location>
</feature>
<dbReference type="PANTHER" id="PTHR33526">
    <property type="entry name" value="OS07G0123800 PROTEIN"/>
    <property type="match status" value="1"/>
</dbReference>
<proteinExistence type="predicted"/>
<sequence length="180" mass="19734">MKSKSKPNKIIKLIKMPIKALAKARDYYVRTMNKYADMGTYDGLGWGGPVYVEPMPRSQSTSTMRTTGDIDRDLKELVRAASTGTLGNRILVTNLISGSASTNKSGTSTLKSNKVESGYFKDVTRSGSVVMDKIEEDEPSNYAVDDDVGNSVMKSKSKNEHFPKSRIKGGGETRKINVVL</sequence>
<comment type="caution">
    <text evidence="2">The sequence shown here is derived from an EMBL/GenBank/DDBJ whole genome shotgun (WGS) entry which is preliminary data.</text>
</comment>
<organism evidence="2 3">
    <name type="scientific">Saponaria officinalis</name>
    <name type="common">Common soapwort</name>
    <name type="synonym">Lychnis saponaria</name>
    <dbReference type="NCBI Taxonomy" id="3572"/>
    <lineage>
        <taxon>Eukaryota</taxon>
        <taxon>Viridiplantae</taxon>
        <taxon>Streptophyta</taxon>
        <taxon>Embryophyta</taxon>
        <taxon>Tracheophyta</taxon>
        <taxon>Spermatophyta</taxon>
        <taxon>Magnoliopsida</taxon>
        <taxon>eudicotyledons</taxon>
        <taxon>Gunneridae</taxon>
        <taxon>Pentapetalae</taxon>
        <taxon>Caryophyllales</taxon>
        <taxon>Caryophyllaceae</taxon>
        <taxon>Caryophylleae</taxon>
        <taxon>Saponaria</taxon>
    </lineage>
</organism>
<evidence type="ECO:0000313" key="3">
    <source>
        <dbReference type="Proteomes" id="UP001443914"/>
    </source>
</evidence>
<dbReference type="AlphaFoldDB" id="A0AAW1HYZ7"/>
<accession>A0AAW1HYZ7</accession>
<reference evidence="2" key="1">
    <citation type="submission" date="2024-03" db="EMBL/GenBank/DDBJ databases">
        <title>WGS assembly of Saponaria officinalis var. Norfolk2.</title>
        <authorList>
            <person name="Jenkins J."/>
            <person name="Shu S."/>
            <person name="Grimwood J."/>
            <person name="Barry K."/>
            <person name="Goodstein D."/>
            <person name="Schmutz J."/>
            <person name="Leebens-Mack J."/>
            <person name="Osbourn A."/>
        </authorList>
    </citation>
    <scope>NUCLEOTIDE SEQUENCE [LARGE SCALE GENOMIC DNA]</scope>
    <source>
        <strain evidence="2">JIC</strain>
    </source>
</reference>
<dbReference type="PIRSF" id="PIRSF031279">
    <property type="entry name" value="UCP031279"/>
    <property type="match status" value="1"/>
</dbReference>
<dbReference type="EMBL" id="JBDFQZ010000010">
    <property type="protein sequence ID" value="KAK9681986.1"/>
    <property type="molecule type" value="Genomic_DNA"/>
</dbReference>
<dbReference type="InterPro" id="IPR016972">
    <property type="entry name" value="UCP031279"/>
</dbReference>
<evidence type="ECO:0000313" key="2">
    <source>
        <dbReference type="EMBL" id="KAK9681986.1"/>
    </source>
</evidence>
<feature type="compositionally biased region" description="Basic and acidic residues" evidence="1">
    <location>
        <begin position="157"/>
        <end position="170"/>
    </location>
</feature>
<name>A0AAW1HYZ7_SAPOF</name>
<dbReference type="PANTHER" id="PTHR33526:SF13">
    <property type="entry name" value="TYROSINE-PROTEIN PHOSPHATASE 3-LIKE"/>
    <property type="match status" value="1"/>
</dbReference>
<dbReference type="Proteomes" id="UP001443914">
    <property type="component" value="Unassembled WGS sequence"/>
</dbReference>
<evidence type="ECO:0000256" key="1">
    <source>
        <dbReference type="SAM" id="MobiDB-lite"/>
    </source>
</evidence>
<protein>
    <submittedName>
        <fullName evidence="2">Uncharacterized protein</fullName>
    </submittedName>
</protein>
<keyword evidence="3" id="KW-1185">Reference proteome</keyword>